<evidence type="ECO:0000259" key="13">
    <source>
        <dbReference type="PROSITE" id="PS50113"/>
    </source>
</evidence>
<dbReference type="SUPFAM" id="SSF55874">
    <property type="entry name" value="ATPase domain of HSP90 chaperone/DNA topoisomerase II/histidine kinase"/>
    <property type="match status" value="1"/>
</dbReference>
<dbReference type="InterPro" id="IPR004358">
    <property type="entry name" value="Sig_transdc_His_kin-like_C"/>
</dbReference>
<dbReference type="Proteomes" id="UP001604335">
    <property type="component" value="Unassembled WGS sequence"/>
</dbReference>
<keyword evidence="5" id="KW-0547">Nucleotide-binding</keyword>
<evidence type="ECO:0000256" key="7">
    <source>
        <dbReference type="ARBA" id="ARBA00022840"/>
    </source>
</evidence>
<dbReference type="Pfam" id="PF01590">
    <property type="entry name" value="GAF"/>
    <property type="match status" value="2"/>
</dbReference>
<evidence type="ECO:0000256" key="6">
    <source>
        <dbReference type="ARBA" id="ARBA00022777"/>
    </source>
</evidence>
<evidence type="ECO:0000259" key="12">
    <source>
        <dbReference type="PROSITE" id="PS50112"/>
    </source>
</evidence>
<keyword evidence="3" id="KW-0597">Phosphoprotein</keyword>
<gene>
    <name evidence="14" type="ORF">VPK24_14120</name>
</gene>
<evidence type="ECO:0000256" key="3">
    <source>
        <dbReference type="ARBA" id="ARBA00022553"/>
    </source>
</evidence>
<dbReference type="CDD" id="cd00082">
    <property type="entry name" value="HisKA"/>
    <property type="match status" value="1"/>
</dbReference>
<dbReference type="PROSITE" id="PS50113">
    <property type="entry name" value="PAC"/>
    <property type="match status" value="1"/>
</dbReference>
<evidence type="ECO:0000256" key="8">
    <source>
        <dbReference type="ARBA" id="ARBA00023012"/>
    </source>
</evidence>
<keyword evidence="15" id="KW-1185">Reference proteome</keyword>
<dbReference type="EC" id="2.7.13.3" evidence="2"/>
<dbReference type="Pfam" id="PF02518">
    <property type="entry name" value="HATPase_c"/>
    <property type="match status" value="1"/>
</dbReference>
<dbReference type="Gene3D" id="3.30.565.10">
    <property type="entry name" value="Histidine kinase-like ATPase, C-terminal domain"/>
    <property type="match status" value="1"/>
</dbReference>
<dbReference type="InterPro" id="IPR035965">
    <property type="entry name" value="PAS-like_dom_sf"/>
</dbReference>
<dbReference type="PANTHER" id="PTHR43065:SF10">
    <property type="entry name" value="PEROXIDE STRESS-ACTIVATED HISTIDINE KINASE MAK3"/>
    <property type="match status" value="1"/>
</dbReference>
<dbReference type="Gene3D" id="3.30.450.20">
    <property type="entry name" value="PAS domain"/>
    <property type="match status" value="1"/>
</dbReference>
<evidence type="ECO:0000256" key="1">
    <source>
        <dbReference type="ARBA" id="ARBA00000085"/>
    </source>
</evidence>
<dbReference type="PROSITE" id="PS50112">
    <property type="entry name" value="PAS"/>
    <property type="match status" value="1"/>
</dbReference>
<dbReference type="SMART" id="SM00388">
    <property type="entry name" value="HisKA"/>
    <property type="match status" value="1"/>
</dbReference>
<dbReference type="InterPro" id="IPR003018">
    <property type="entry name" value="GAF"/>
</dbReference>
<protein>
    <recommendedName>
        <fullName evidence="2">histidine kinase</fullName>
        <ecNumber evidence="2">2.7.13.3</ecNumber>
    </recommendedName>
</protein>
<feature type="compositionally biased region" description="Low complexity" evidence="10">
    <location>
        <begin position="1"/>
        <end position="17"/>
    </location>
</feature>
<reference evidence="15" key="1">
    <citation type="journal article" date="2024" name="Algal Res.">
        <title>Biochemical, toxicological and genomic investigation of a high-biomass producing Limnothrix strain isolated from Italian shallow drinking water reservoir.</title>
        <authorList>
            <person name="Simonazzi M."/>
            <person name="Shishido T.K."/>
            <person name="Delbaje E."/>
            <person name="Wahlsten M."/>
            <person name="Fewer D.P."/>
            <person name="Sivonen K."/>
            <person name="Pezzolesi L."/>
            <person name="Pistocchi R."/>
        </authorList>
    </citation>
    <scope>NUCLEOTIDE SEQUENCE [LARGE SCALE GENOMIC DNA]</scope>
    <source>
        <strain evidence="15">LRLZ20PSL1</strain>
    </source>
</reference>
<dbReference type="SUPFAM" id="SSF47384">
    <property type="entry name" value="Homodimeric domain of signal transducing histidine kinase"/>
    <property type="match status" value="1"/>
</dbReference>
<comment type="caution">
    <text evidence="14">The sequence shown here is derived from an EMBL/GenBank/DDBJ whole genome shotgun (WGS) entry which is preliminary data.</text>
</comment>
<dbReference type="SMART" id="SM00387">
    <property type="entry name" value="HATPase_c"/>
    <property type="match status" value="1"/>
</dbReference>
<keyword evidence="9" id="KW-0175">Coiled coil</keyword>
<evidence type="ECO:0000256" key="2">
    <source>
        <dbReference type="ARBA" id="ARBA00012438"/>
    </source>
</evidence>
<organism evidence="14 15">
    <name type="scientific">Limnothrix redekei LRLZ20PSL1</name>
    <dbReference type="NCBI Taxonomy" id="3112953"/>
    <lineage>
        <taxon>Bacteria</taxon>
        <taxon>Bacillati</taxon>
        <taxon>Cyanobacteriota</taxon>
        <taxon>Cyanophyceae</taxon>
        <taxon>Pseudanabaenales</taxon>
        <taxon>Pseudanabaenaceae</taxon>
        <taxon>Limnothrix</taxon>
    </lineage>
</organism>
<dbReference type="EMBL" id="JAZAQF010000082">
    <property type="protein sequence ID" value="MFG3818781.1"/>
    <property type="molecule type" value="Genomic_DNA"/>
</dbReference>
<dbReference type="InterPro" id="IPR003661">
    <property type="entry name" value="HisK_dim/P_dom"/>
</dbReference>
<dbReference type="Gene3D" id="1.10.287.130">
    <property type="match status" value="1"/>
</dbReference>
<proteinExistence type="predicted"/>
<keyword evidence="7" id="KW-0067">ATP-binding</keyword>
<dbReference type="InterPro" id="IPR036097">
    <property type="entry name" value="HisK_dim/P_sf"/>
</dbReference>
<comment type="catalytic activity">
    <reaction evidence="1">
        <text>ATP + protein L-histidine = ADP + protein N-phospho-L-histidine.</text>
        <dbReference type="EC" id="2.7.13.3"/>
    </reaction>
</comment>
<dbReference type="NCBIfam" id="TIGR00229">
    <property type="entry name" value="sensory_box"/>
    <property type="match status" value="1"/>
</dbReference>
<dbReference type="PROSITE" id="PS50109">
    <property type="entry name" value="HIS_KIN"/>
    <property type="match status" value="1"/>
</dbReference>
<dbReference type="SMART" id="SM00065">
    <property type="entry name" value="GAF"/>
    <property type="match status" value="2"/>
</dbReference>
<evidence type="ECO:0000313" key="15">
    <source>
        <dbReference type="Proteomes" id="UP001604335"/>
    </source>
</evidence>
<keyword evidence="8" id="KW-0902">Two-component regulatory system</keyword>
<name>A0ABW7CCM8_9CYAN</name>
<evidence type="ECO:0000256" key="9">
    <source>
        <dbReference type="SAM" id="Coils"/>
    </source>
</evidence>
<feature type="coiled-coil region" evidence="9">
    <location>
        <begin position="517"/>
        <end position="547"/>
    </location>
</feature>
<dbReference type="PANTHER" id="PTHR43065">
    <property type="entry name" value="SENSOR HISTIDINE KINASE"/>
    <property type="match status" value="1"/>
</dbReference>
<dbReference type="InterPro" id="IPR000014">
    <property type="entry name" value="PAS"/>
</dbReference>
<dbReference type="SMART" id="SM00091">
    <property type="entry name" value="PAS"/>
    <property type="match status" value="1"/>
</dbReference>
<dbReference type="PRINTS" id="PR00344">
    <property type="entry name" value="BCTRLSENSOR"/>
</dbReference>
<dbReference type="InterPro" id="IPR013655">
    <property type="entry name" value="PAS_fold_3"/>
</dbReference>
<dbReference type="InterPro" id="IPR029016">
    <property type="entry name" value="GAF-like_dom_sf"/>
</dbReference>
<dbReference type="RefSeq" id="WP_393014328.1">
    <property type="nucleotide sequence ID" value="NZ_JAZAQF010000082.1"/>
</dbReference>
<dbReference type="Gene3D" id="3.30.450.40">
    <property type="match status" value="3"/>
</dbReference>
<feature type="domain" description="PAS" evidence="12">
    <location>
        <begin position="50"/>
        <end position="120"/>
    </location>
</feature>
<accession>A0ABW7CCM8</accession>
<dbReference type="SUPFAM" id="SSF55781">
    <property type="entry name" value="GAF domain-like"/>
    <property type="match status" value="2"/>
</dbReference>
<evidence type="ECO:0000256" key="10">
    <source>
        <dbReference type="SAM" id="MobiDB-lite"/>
    </source>
</evidence>
<feature type="domain" description="Histidine kinase" evidence="11">
    <location>
        <begin position="563"/>
        <end position="814"/>
    </location>
</feature>
<dbReference type="InterPro" id="IPR005467">
    <property type="entry name" value="His_kinase_dom"/>
</dbReference>
<evidence type="ECO:0000313" key="14">
    <source>
        <dbReference type="EMBL" id="MFG3818781.1"/>
    </source>
</evidence>
<sequence>MTEPFSTASSPAGSTSPSTPPSRSEPDASIALHPEADSAPPYRAVSFDEHQVNFQSLIEKATDIVVILDSRGIFRYVSPSTEGILGYTSAETVGQPVENFVHPADLPAVQGTIAAALAQPGVSQRLSDYRVRHGDGSWRFFDAVTTNLLDDSAVRGIVVNCHDITERRLADRVLIERARLSKLEAEVGAALASGGSLSEVLQRCTQTIAGALQVPFVRVWTYNREARLLELRASAGQHSLVAEFPTYIPIGASLVGAIAQSRQPYLTNCTATDPNFEARDWLDSEQVVAFAGYPLIVDDQLVGVMALFGRRPMVSAEHGALGWIASVLAMAIDRAWAREALMSRREALLFRLAGQIRQSLDVEVVLQAAVQEIRSLLHVDRCLFLNYCPRPVNKDVTFLEQSYWEVAAESAQGSLPSFVGKQLHGLAAGVAPLLLQWEIVCTDEVVRPAAITVQEFLAQLSAGAALILPVQGSRTTFLGAVACVEHRGDRVWSESEVGLLRGVCDQLAIALDQAALYTDAQDKARQARDQADRLAQALDELQSTQMQLFQSEKMSSLGQMVAGIAHEINNPIAVVHGNLKYARQYLAELLRVIDTYRSTYPEAHEAIDQLLRDIDLTFVRQDFTKLLEAMGLAAERIRQIVLSLRNFARLDRAGMKPTNLHECLDETLTLLRHRLEPHGRFGGIQLEIDRGELPLVTCHGGQMAQVLMNLIGNAIDAMESIDRPAILKISTRLLSNGPQSIAEIAIRDSGYGISDDIRPHLFNPFFTTKPVGRGTGLGLSITYQIVVENHGGTIDWTSDPEWGTEFVIRLPVLLPLPPSCRT</sequence>
<dbReference type="CDD" id="cd00130">
    <property type="entry name" value="PAS"/>
    <property type="match status" value="1"/>
</dbReference>
<evidence type="ECO:0000256" key="5">
    <source>
        <dbReference type="ARBA" id="ARBA00022741"/>
    </source>
</evidence>
<evidence type="ECO:0000256" key="4">
    <source>
        <dbReference type="ARBA" id="ARBA00022679"/>
    </source>
</evidence>
<dbReference type="Pfam" id="PF08447">
    <property type="entry name" value="PAS_3"/>
    <property type="match status" value="1"/>
</dbReference>
<dbReference type="InterPro" id="IPR003594">
    <property type="entry name" value="HATPase_dom"/>
</dbReference>
<dbReference type="InterPro" id="IPR036890">
    <property type="entry name" value="HATPase_C_sf"/>
</dbReference>
<feature type="region of interest" description="Disordered" evidence="10">
    <location>
        <begin position="1"/>
        <end position="34"/>
    </location>
</feature>
<dbReference type="SUPFAM" id="SSF55785">
    <property type="entry name" value="PYP-like sensor domain (PAS domain)"/>
    <property type="match status" value="1"/>
</dbReference>
<evidence type="ECO:0000259" key="11">
    <source>
        <dbReference type="PROSITE" id="PS50109"/>
    </source>
</evidence>
<keyword evidence="6" id="KW-0418">Kinase</keyword>
<keyword evidence="4" id="KW-0808">Transferase</keyword>
<feature type="domain" description="PAC" evidence="13">
    <location>
        <begin position="125"/>
        <end position="176"/>
    </location>
</feature>
<dbReference type="InterPro" id="IPR000700">
    <property type="entry name" value="PAS-assoc_C"/>
</dbReference>